<sequence>MRDSEGERCDDHTFGAAHFGCDAGWTQAHSHDLSGGIDLSDSSIGGPLVETLVFGLVTDALAKYAKYIQTRPIIATVLWGRDTPLYNTSNPRLSFLESRRGLSATLNFYFAKYNYCSIQVPNGRRLSLRTRRVKEFGYDRVTGEYMRPKCIAFVANGLGMLKGFPSSGLRAVELRSAFTAKNTRDPYFRLWALEWTGLGGAQLNSITIVSGLQRYIPAYPSRSQSSPEEIKNLIIASSQPLQNQKSSGKWQKSGFSRRFLEVQLRATSPGYLLSPGPVTHGRAKAALDFFDSVTRDRQIGTVTQGPLLDRLRYM</sequence>
<accession>B0DT06</accession>
<name>B0DT06_LACBS</name>
<proteinExistence type="predicted"/>
<reference evidence="1 2" key="1">
    <citation type="journal article" date="2008" name="Nature">
        <title>The genome of Laccaria bicolor provides insights into mycorrhizal symbiosis.</title>
        <authorList>
            <person name="Martin F."/>
            <person name="Aerts A."/>
            <person name="Ahren D."/>
            <person name="Brun A."/>
            <person name="Danchin E.G.J."/>
            <person name="Duchaussoy F."/>
            <person name="Gibon J."/>
            <person name="Kohler A."/>
            <person name="Lindquist E."/>
            <person name="Pereda V."/>
            <person name="Salamov A."/>
            <person name="Shapiro H.J."/>
            <person name="Wuyts J."/>
            <person name="Blaudez D."/>
            <person name="Buee M."/>
            <person name="Brokstein P."/>
            <person name="Canbaeck B."/>
            <person name="Cohen D."/>
            <person name="Courty P.E."/>
            <person name="Coutinho P.M."/>
            <person name="Delaruelle C."/>
            <person name="Detter J.C."/>
            <person name="Deveau A."/>
            <person name="DiFazio S."/>
            <person name="Duplessis S."/>
            <person name="Fraissinet-Tachet L."/>
            <person name="Lucic E."/>
            <person name="Frey-Klett P."/>
            <person name="Fourrey C."/>
            <person name="Feussner I."/>
            <person name="Gay G."/>
            <person name="Grimwood J."/>
            <person name="Hoegger P.J."/>
            <person name="Jain P."/>
            <person name="Kilaru S."/>
            <person name="Labbe J."/>
            <person name="Lin Y.C."/>
            <person name="Legue V."/>
            <person name="Le Tacon F."/>
            <person name="Marmeisse R."/>
            <person name="Melayah D."/>
            <person name="Montanini B."/>
            <person name="Muratet M."/>
            <person name="Nehls U."/>
            <person name="Niculita-Hirzel H."/>
            <person name="Oudot-Le Secq M.P."/>
            <person name="Peter M."/>
            <person name="Quesneville H."/>
            <person name="Rajashekar B."/>
            <person name="Reich M."/>
            <person name="Rouhier N."/>
            <person name="Schmutz J."/>
            <person name="Yin T."/>
            <person name="Chalot M."/>
            <person name="Henrissat B."/>
            <person name="Kuees U."/>
            <person name="Lucas S."/>
            <person name="Van de Peer Y."/>
            <person name="Podila G.K."/>
            <person name="Polle A."/>
            <person name="Pukkila P.J."/>
            <person name="Richardson P.M."/>
            <person name="Rouze P."/>
            <person name="Sanders I.R."/>
            <person name="Stajich J.E."/>
            <person name="Tunlid A."/>
            <person name="Tuskan G."/>
            <person name="Grigoriev I.V."/>
        </authorList>
    </citation>
    <scope>NUCLEOTIDE SEQUENCE [LARGE SCALE GENOMIC DNA]</scope>
    <source>
        <strain evidence="2">S238N-H82 / ATCC MYA-4686</strain>
    </source>
</reference>
<dbReference type="GeneID" id="6082720"/>
<dbReference type="HOGENOM" id="CLU_885869_0_0_1"/>
<evidence type="ECO:0000313" key="2">
    <source>
        <dbReference type="Proteomes" id="UP000001194"/>
    </source>
</evidence>
<dbReference type="RefSeq" id="XP_001887006.1">
    <property type="nucleotide sequence ID" value="XM_001886971.1"/>
</dbReference>
<evidence type="ECO:0000313" key="1">
    <source>
        <dbReference type="EMBL" id="EDR02329.1"/>
    </source>
</evidence>
<keyword evidence="2" id="KW-1185">Reference proteome</keyword>
<dbReference type="AlphaFoldDB" id="B0DT06"/>
<organism evidence="2">
    <name type="scientific">Laccaria bicolor (strain S238N-H82 / ATCC MYA-4686)</name>
    <name type="common">Bicoloured deceiver</name>
    <name type="synonym">Laccaria laccata var. bicolor</name>
    <dbReference type="NCBI Taxonomy" id="486041"/>
    <lineage>
        <taxon>Eukaryota</taxon>
        <taxon>Fungi</taxon>
        <taxon>Dikarya</taxon>
        <taxon>Basidiomycota</taxon>
        <taxon>Agaricomycotina</taxon>
        <taxon>Agaricomycetes</taxon>
        <taxon>Agaricomycetidae</taxon>
        <taxon>Agaricales</taxon>
        <taxon>Agaricineae</taxon>
        <taxon>Hydnangiaceae</taxon>
        <taxon>Laccaria</taxon>
    </lineage>
</organism>
<dbReference type="Proteomes" id="UP000001194">
    <property type="component" value="Unassembled WGS sequence"/>
</dbReference>
<dbReference type="KEGG" id="lbc:LACBIDRAFT_332521"/>
<dbReference type="EMBL" id="DS547131">
    <property type="protein sequence ID" value="EDR02329.1"/>
    <property type="molecule type" value="Genomic_DNA"/>
</dbReference>
<protein>
    <submittedName>
        <fullName evidence="1">Predicted protein</fullName>
    </submittedName>
</protein>
<gene>
    <name evidence="1" type="ORF">LACBIDRAFT_332521</name>
</gene>
<dbReference type="InParanoid" id="B0DT06"/>